<comment type="caution">
    <text evidence="2">The sequence shown here is derived from an EMBL/GenBank/DDBJ whole genome shotgun (WGS) entry which is preliminary data.</text>
</comment>
<dbReference type="InterPro" id="IPR045584">
    <property type="entry name" value="Pilin-like"/>
</dbReference>
<sequence>MENKNWFTLIELLIVVTIIAIMWTFSFLSFWNFFDKYEYGSYQKRIDNYLDIEDFNVKNNAESSYEITFSSWSPGYIVKKNFFKATNFVSLNNFDFSSLSWSFTASTPGDIYYNNDYWNWRVVTSYFSGSSQISLWEDYNWGSKINMLFTLNWTNLNNYDIAFFESDILRWDTTTFISSLSGTNLYDRVTYSNILWKKEIKWDGVAINEVYIILEKWSKEIPIKLTK</sequence>
<organism evidence="2">
    <name type="scientific">uncultured bacterium</name>
    <name type="common">gcode 4</name>
    <dbReference type="NCBI Taxonomy" id="1234023"/>
    <lineage>
        <taxon>Bacteria</taxon>
        <taxon>environmental samples</taxon>
    </lineage>
</organism>
<dbReference type="SUPFAM" id="SSF54523">
    <property type="entry name" value="Pili subunits"/>
    <property type="match status" value="1"/>
</dbReference>
<reference evidence="2" key="1">
    <citation type="journal article" date="2012" name="Science">
        <title>Fermentation, hydrogen, and sulfur metabolism in multiple uncultivated bacterial phyla.</title>
        <authorList>
            <person name="Wrighton K.C."/>
            <person name="Thomas B.C."/>
            <person name="Sharon I."/>
            <person name="Miller C.S."/>
            <person name="Castelle C.J."/>
            <person name="VerBerkmoes N.C."/>
            <person name="Wilkins M.J."/>
            <person name="Hettich R.L."/>
            <person name="Lipton M.S."/>
            <person name="Williams K.H."/>
            <person name="Long P.E."/>
            <person name="Banfield J.F."/>
        </authorList>
    </citation>
    <scope>NUCLEOTIDE SEQUENCE [LARGE SCALE GENOMIC DNA]</scope>
</reference>
<feature type="transmembrane region" description="Helical" evidence="1">
    <location>
        <begin position="6"/>
        <end position="34"/>
    </location>
</feature>
<dbReference type="EMBL" id="AMFJ01021637">
    <property type="protein sequence ID" value="EKD66317.1"/>
    <property type="molecule type" value="Genomic_DNA"/>
</dbReference>
<gene>
    <name evidence="2" type="ORF">ACD_49C00051G0016</name>
</gene>
<protein>
    <recommendedName>
        <fullName evidence="3">Prepilin-type N-terminal cleavage/methylation domain-containing protein</fullName>
    </recommendedName>
</protein>
<dbReference type="NCBIfam" id="TIGR02532">
    <property type="entry name" value="IV_pilin_GFxxxE"/>
    <property type="match status" value="1"/>
</dbReference>
<dbReference type="AlphaFoldDB" id="K2AX03"/>
<name>K2AX03_9BACT</name>
<accession>K2AX03</accession>
<dbReference type="Gene3D" id="3.30.700.10">
    <property type="entry name" value="Glycoprotein, Type 4 Pilin"/>
    <property type="match status" value="1"/>
</dbReference>
<dbReference type="InterPro" id="IPR012902">
    <property type="entry name" value="N_methyl_site"/>
</dbReference>
<proteinExistence type="predicted"/>
<evidence type="ECO:0000313" key="2">
    <source>
        <dbReference type="EMBL" id="EKD66317.1"/>
    </source>
</evidence>
<evidence type="ECO:0008006" key="3">
    <source>
        <dbReference type="Google" id="ProtNLM"/>
    </source>
</evidence>
<keyword evidence="1" id="KW-0472">Membrane</keyword>
<keyword evidence="1" id="KW-0812">Transmembrane</keyword>
<evidence type="ECO:0000256" key="1">
    <source>
        <dbReference type="SAM" id="Phobius"/>
    </source>
</evidence>
<keyword evidence="1" id="KW-1133">Transmembrane helix</keyword>